<evidence type="ECO:0008006" key="6">
    <source>
        <dbReference type="Google" id="ProtNLM"/>
    </source>
</evidence>
<evidence type="ECO:0000256" key="1">
    <source>
        <dbReference type="SAM" id="MobiDB-lite"/>
    </source>
</evidence>
<feature type="chain" id="PRO_5005633852" description="DUF916 domain-containing protein" evidence="3">
    <location>
        <begin position="38"/>
        <end position="365"/>
    </location>
</feature>
<keyword evidence="2" id="KW-0472">Membrane</keyword>
<reference evidence="4 5" key="1">
    <citation type="submission" date="2015-02" db="EMBL/GenBank/DDBJ databases">
        <title>Draft genome sequences of ten Microbacterium spp. with emphasis on heavy metal contaminated environments.</title>
        <authorList>
            <person name="Corretto E."/>
        </authorList>
    </citation>
    <scope>NUCLEOTIDE SEQUENCE [LARGE SCALE GENOMIC DNA]</scope>
    <source>
        <strain evidence="4 5">DSM 8608</strain>
    </source>
</reference>
<dbReference type="EMBL" id="JYJA01000030">
    <property type="protein sequence ID" value="KJL43652.1"/>
    <property type="molecule type" value="Genomic_DNA"/>
</dbReference>
<evidence type="ECO:0000313" key="5">
    <source>
        <dbReference type="Proteomes" id="UP000034098"/>
    </source>
</evidence>
<evidence type="ECO:0000313" key="4">
    <source>
        <dbReference type="EMBL" id="KJL43652.1"/>
    </source>
</evidence>
<name>A0A0M2HAN4_MICTR</name>
<organism evidence="4 5">
    <name type="scientific">Microbacterium trichothecenolyticum</name>
    <name type="common">Aureobacterium trichothecenolyticum</name>
    <dbReference type="NCBI Taxonomy" id="69370"/>
    <lineage>
        <taxon>Bacteria</taxon>
        <taxon>Bacillati</taxon>
        <taxon>Actinomycetota</taxon>
        <taxon>Actinomycetes</taxon>
        <taxon>Micrococcales</taxon>
        <taxon>Microbacteriaceae</taxon>
        <taxon>Microbacterium</taxon>
    </lineage>
</organism>
<feature type="transmembrane region" description="Helical" evidence="2">
    <location>
        <begin position="311"/>
        <end position="329"/>
    </location>
</feature>
<keyword evidence="3" id="KW-0732">Signal</keyword>
<accession>A0A0M2HAN4</accession>
<keyword evidence="2" id="KW-0812">Transmembrane</keyword>
<dbReference type="Proteomes" id="UP000034098">
    <property type="component" value="Unassembled WGS sequence"/>
</dbReference>
<keyword evidence="2" id="KW-1133">Transmembrane helix</keyword>
<evidence type="ECO:0000256" key="3">
    <source>
        <dbReference type="SAM" id="SignalP"/>
    </source>
</evidence>
<gene>
    <name evidence="4" type="ORF">RS82_01348</name>
</gene>
<comment type="caution">
    <text evidence="4">The sequence shown here is derived from an EMBL/GenBank/DDBJ whole genome shotgun (WGS) entry which is preliminary data.</text>
</comment>
<feature type="signal peptide" evidence="3">
    <location>
        <begin position="1"/>
        <end position="37"/>
    </location>
</feature>
<feature type="compositionally biased region" description="Basic and acidic residues" evidence="1">
    <location>
        <begin position="346"/>
        <end position="358"/>
    </location>
</feature>
<feature type="region of interest" description="Disordered" evidence="1">
    <location>
        <begin position="346"/>
        <end position="365"/>
    </location>
</feature>
<protein>
    <recommendedName>
        <fullName evidence="6">DUF916 domain-containing protein</fullName>
    </recommendedName>
</protein>
<evidence type="ECO:0000256" key="2">
    <source>
        <dbReference type="SAM" id="Phobius"/>
    </source>
</evidence>
<dbReference type="PATRIC" id="fig|69370.6.peg.1385"/>
<proteinExistence type="predicted"/>
<sequence>MHHLLRGPVPTVRTVVALLAALTILAMSALWPTAARAATDEDSEVRWSVVPADASGPDGRRAVEIEMDPGETIEDRFAVRNIGDAEVVFALTAADGFYTRSGRFDILAADKESVGAGTWISLPETVTVPGGGTVIVPFSISVPDRAEPGDHAAGITASILSVKQADDGTSVGVESRVGFRVLTRVSGEITPAASLASLAGGYTTSWNPLRPGEATVTFDVVNEGNTRLLAEGSVSAGGRTVFFPGVGESPQELLPGDTRTITVVVDDVWPLFVVPATVTLAPTVVTMSDSSDTLDPVTAGAVIWAMPWPQLLLLAGIALIVWAILWGRLRSRRRLAAMLDGARAQALEEGREQGRSEAKTPAGIA</sequence>
<keyword evidence="5" id="KW-1185">Reference proteome</keyword>
<dbReference type="AlphaFoldDB" id="A0A0M2HAN4"/>